<reference evidence="1" key="1">
    <citation type="submission" date="2016-05" db="EMBL/GenBank/DDBJ databases">
        <authorList>
            <person name="Lavstsen T."/>
            <person name="Jespersen J.S."/>
        </authorList>
    </citation>
    <scope>NUCLEOTIDE SEQUENCE</scope>
    <source>
        <tissue evidence="1">Brain</tissue>
    </source>
</reference>
<dbReference type="AlphaFoldDB" id="A0A1A8AIQ2"/>
<feature type="non-terminal residue" evidence="1">
    <location>
        <position position="1"/>
    </location>
</feature>
<accession>A0A1A8AIQ2</accession>
<evidence type="ECO:0000313" key="1">
    <source>
        <dbReference type="EMBL" id="SBP54120.1"/>
    </source>
</evidence>
<protein>
    <submittedName>
        <fullName evidence="1">Uncharacterized protein</fullName>
    </submittedName>
</protein>
<organism evidence="1">
    <name type="scientific">Nothobranchius furzeri</name>
    <name type="common">Turquoise killifish</name>
    <dbReference type="NCBI Taxonomy" id="105023"/>
    <lineage>
        <taxon>Eukaryota</taxon>
        <taxon>Metazoa</taxon>
        <taxon>Chordata</taxon>
        <taxon>Craniata</taxon>
        <taxon>Vertebrata</taxon>
        <taxon>Euteleostomi</taxon>
        <taxon>Actinopterygii</taxon>
        <taxon>Neopterygii</taxon>
        <taxon>Teleostei</taxon>
        <taxon>Neoteleostei</taxon>
        <taxon>Acanthomorphata</taxon>
        <taxon>Ovalentaria</taxon>
        <taxon>Atherinomorphae</taxon>
        <taxon>Cyprinodontiformes</taxon>
        <taxon>Nothobranchiidae</taxon>
        <taxon>Nothobranchius</taxon>
    </lineage>
</organism>
<feature type="non-terminal residue" evidence="1">
    <location>
        <position position="76"/>
    </location>
</feature>
<proteinExistence type="predicted"/>
<gene>
    <name evidence="1" type="primary">Nfu_g_1_026060</name>
</gene>
<dbReference type="EMBL" id="HADY01015635">
    <property type="protein sequence ID" value="SBP54120.1"/>
    <property type="molecule type" value="Transcribed_RNA"/>
</dbReference>
<sequence length="76" mass="8125">TSLTTQGPDQEAESCCSLIKTSAASVLLPTHYPIETGCCSRPKSHGLKIRLNKSNHKNLIKIRTISTVTSLLSSAS</sequence>
<name>A0A1A8AIQ2_NOTFU</name>
<reference evidence="1" key="2">
    <citation type="submission" date="2016-06" db="EMBL/GenBank/DDBJ databases">
        <title>The genome of a short-lived fish provides insights into sex chromosome evolution and the genetic control of aging.</title>
        <authorList>
            <person name="Reichwald K."/>
            <person name="Felder M."/>
            <person name="Petzold A."/>
            <person name="Koch P."/>
            <person name="Groth M."/>
            <person name="Platzer M."/>
        </authorList>
    </citation>
    <scope>NUCLEOTIDE SEQUENCE</scope>
    <source>
        <tissue evidence="1">Brain</tissue>
    </source>
</reference>